<evidence type="ECO:0000313" key="2">
    <source>
        <dbReference type="Proteomes" id="UP000646827"/>
    </source>
</evidence>
<dbReference type="EMBL" id="JAEPRB010000457">
    <property type="protein sequence ID" value="KAG2216098.1"/>
    <property type="molecule type" value="Genomic_DNA"/>
</dbReference>
<dbReference type="Proteomes" id="UP000646827">
    <property type="component" value="Unassembled WGS sequence"/>
</dbReference>
<dbReference type="OrthoDB" id="10405803at2759"/>
<name>A0A8H7VGY2_9FUNG</name>
<organism evidence="1 2">
    <name type="scientific">Circinella minor</name>
    <dbReference type="NCBI Taxonomy" id="1195481"/>
    <lineage>
        <taxon>Eukaryota</taxon>
        <taxon>Fungi</taxon>
        <taxon>Fungi incertae sedis</taxon>
        <taxon>Mucoromycota</taxon>
        <taxon>Mucoromycotina</taxon>
        <taxon>Mucoromycetes</taxon>
        <taxon>Mucorales</taxon>
        <taxon>Lichtheimiaceae</taxon>
        <taxon>Circinella</taxon>
    </lineage>
</organism>
<proteinExistence type="predicted"/>
<accession>A0A8H7VGY2</accession>
<gene>
    <name evidence="1" type="ORF">INT45_010246</name>
</gene>
<keyword evidence="2" id="KW-1185">Reference proteome</keyword>
<sequence>MILDTSDPIWLDYFTLSELDEIDNEQQSSLAELPNIITEYLNSYKDLVHNAVRTILKILMHGLQKEFKTDADLMKRAWVIIDNCFDYGAIDVISFVFDNRQR</sequence>
<evidence type="ECO:0000313" key="1">
    <source>
        <dbReference type="EMBL" id="KAG2216098.1"/>
    </source>
</evidence>
<protein>
    <submittedName>
        <fullName evidence="1">Uncharacterized protein</fullName>
    </submittedName>
</protein>
<comment type="caution">
    <text evidence="1">The sequence shown here is derived from an EMBL/GenBank/DDBJ whole genome shotgun (WGS) entry which is preliminary data.</text>
</comment>
<reference evidence="1 2" key="1">
    <citation type="submission" date="2020-12" db="EMBL/GenBank/DDBJ databases">
        <title>Metabolic potential, ecology and presence of endohyphal bacteria is reflected in genomic diversity of Mucoromycotina.</title>
        <authorList>
            <person name="Muszewska A."/>
            <person name="Okrasinska A."/>
            <person name="Steczkiewicz K."/>
            <person name="Drgas O."/>
            <person name="Orlowska M."/>
            <person name="Perlinska-Lenart U."/>
            <person name="Aleksandrzak-Piekarczyk T."/>
            <person name="Szatraj K."/>
            <person name="Zielenkiewicz U."/>
            <person name="Pilsyk S."/>
            <person name="Malc E."/>
            <person name="Mieczkowski P."/>
            <person name="Kruszewska J.S."/>
            <person name="Biernat P."/>
            <person name="Pawlowska J."/>
        </authorList>
    </citation>
    <scope>NUCLEOTIDE SEQUENCE [LARGE SCALE GENOMIC DNA]</scope>
    <source>
        <strain evidence="1 2">CBS 142.35</strain>
    </source>
</reference>
<dbReference type="AlphaFoldDB" id="A0A8H7VGY2"/>